<sequence>MLLEPVVSAANYASSSFSLSLPYITNREGEKRVVWAVTGYRRVGVGNPQREVLVLAFLDVVWVLGRVFVLAIHNVKPRLRVGKIDGGLWQMLVLQR</sequence>
<dbReference type="Proteomes" id="UP001292094">
    <property type="component" value="Unassembled WGS sequence"/>
</dbReference>
<dbReference type="EMBL" id="JAWZYT010004847">
    <property type="protein sequence ID" value="KAK4292386.1"/>
    <property type="molecule type" value="Genomic_DNA"/>
</dbReference>
<accession>A0AAE1TP97</accession>
<name>A0AAE1TP97_9EUCA</name>
<gene>
    <name evidence="1" type="ORF">Pmani_034849</name>
</gene>
<evidence type="ECO:0000313" key="1">
    <source>
        <dbReference type="EMBL" id="KAK4292386.1"/>
    </source>
</evidence>
<protein>
    <submittedName>
        <fullName evidence="1">Uncharacterized protein</fullName>
    </submittedName>
</protein>
<organism evidence="1 2">
    <name type="scientific">Petrolisthes manimaculis</name>
    <dbReference type="NCBI Taxonomy" id="1843537"/>
    <lineage>
        <taxon>Eukaryota</taxon>
        <taxon>Metazoa</taxon>
        <taxon>Ecdysozoa</taxon>
        <taxon>Arthropoda</taxon>
        <taxon>Crustacea</taxon>
        <taxon>Multicrustacea</taxon>
        <taxon>Malacostraca</taxon>
        <taxon>Eumalacostraca</taxon>
        <taxon>Eucarida</taxon>
        <taxon>Decapoda</taxon>
        <taxon>Pleocyemata</taxon>
        <taxon>Anomura</taxon>
        <taxon>Galatheoidea</taxon>
        <taxon>Porcellanidae</taxon>
        <taxon>Petrolisthes</taxon>
    </lineage>
</organism>
<evidence type="ECO:0000313" key="2">
    <source>
        <dbReference type="Proteomes" id="UP001292094"/>
    </source>
</evidence>
<reference evidence="1" key="1">
    <citation type="submission" date="2023-11" db="EMBL/GenBank/DDBJ databases">
        <title>Genome assemblies of two species of porcelain crab, Petrolisthes cinctipes and Petrolisthes manimaculis (Anomura: Porcellanidae).</title>
        <authorList>
            <person name="Angst P."/>
        </authorList>
    </citation>
    <scope>NUCLEOTIDE SEQUENCE</scope>
    <source>
        <strain evidence="1">PB745_02</strain>
        <tissue evidence="1">Gill</tissue>
    </source>
</reference>
<comment type="caution">
    <text evidence="1">The sequence shown here is derived from an EMBL/GenBank/DDBJ whole genome shotgun (WGS) entry which is preliminary data.</text>
</comment>
<proteinExistence type="predicted"/>
<dbReference type="AlphaFoldDB" id="A0AAE1TP97"/>
<keyword evidence="2" id="KW-1185">Reference proteome</keyword>